<dbReference type="InterPro" id="IPR016024">
    <property type="entry name" value="ARM-type_fold"/>
</dbReference>
<feature type="domain" description="DUF3730" evidence="1">
    <location>
        <begin position="534"/>
        <end position="758"/>
    </location>
</feature>
<keyword evidence="2" id="KW-1185">Reference proteome</keyword>
<dbReference type="GeneID" id="105111475"/>
<dbReference type="InterPro" id="IPR045163">
    <property type="entry name" value="Focadhesin/RST1"/>
</dbReference>
<dbReference type="PANTHER" id="PTHR16212:SF4">
    <property type="entry name" value="FOCADHESIN"/>
    <property type="match status" value="1"/>
</dbReference>
<gene>
    <name evidence="3" type="primary">LOC105111475</name>
</gene>
<evidence type="ECO:0000313" key="2">
    <source>
        <dbReference type="Proteomes" id="UP000694918"/>
    </source>
</evidence>
<protein>
    <submittedName>
        <fullName evidence="3">Protein RST1 isoform X1</fullName>
    </submittedName>
</protein>
<proteinExistence type="predicted"/>
<dbReference type="PANTHER" id="PTHR16212">
    <property type="entry name" value="FOCADHESIN FAMILY MEMBER"/>
    <property type="match status" value="1"/>
</dbReference>
<organism evidence="2 3">
    <name type="scientific">Populus euphratica</name>
    <name type="common">Euphrates poplar</name>
    <dbReference type="NCBI Taxonomy" id="75702"/>
    <lineage>
        <taxon>Eukaryota</taxon>
        <taxon>Viridiplantae</taxon>
        <taxon>Streptophyta</taxon>
        <taxon>Embryophyta</taxon>
        <taxon>Tracheophyta</taxon>
        <taxon>Spermatophyta</taxon>
        <taxon>Magnoliopsida</taxon>
        <taxon>eudicotyledons</taxon>
        <taxon>Gunneridae</taxon>
        <taxon>Pentapetalae</taxon>
        <taxon>rosids</taxon>
        <taxon>fabids</taxon>
        <taxon>Malpighiales</taxon>
        <taxon>Salicaceae</taxon>
        <taxon>Saliceae</taxon>
        <taxon>Populus</taxon>
    </lineage>
</organism>
<accession>A0AAJ6T707</accession>
<sequence length="1857" mass="205571">MDSYTPLLQKTRVPQPSLQKFAVITIFSKLRSAPSYLDPDSEPGREAISQCLRSASPPVVDQSVRELCRLLLDSRLDLSRTLLELQSALEGSDPKFVGLFVKALGFVVRVGFQRNHGSWHFPSIENHPFVMILSSRTEVQSELVQQVLLFLGQDRRLGMVEICEFLRPFLNFSILRVPFSNSSSSLFARQLISSMASFCCSFPDEAIPVLKLLIGCLKHASHKNSDELKNSYYFLESIVDAYTVVLRHLVGTGLLVTEAQLFGVELSDAILSLLTCHHGHAGSSEPIIELVKRLFIAQKNLSLQYMPEISSKLLSLFVVLIQSDLEYEQLSLLKLLNFLLKWKSEKEYEVDRVKCAMSEELLFTFPVINLLSSTSRSIKGEAAELLVTLEKVLVELSKAPKAGLATEGGFPPISSLGSIAYRLLRCLWFQDQFLLPTSFLNFASSGKTDVKVMHQKPRHWASQLREYILSIVDRRKSSLSVSQSQECFTRELPPLLGAITGVLVMHRSFGDMAIDLLGAIGIVDPKQGVPLLLAILFYSNIFTSKDISYQYILPKLLALLPSLASHSVMIPLIIQTILPMLQKDGKPVLYATGARLLCQTWAINDRAFGSLQAILLPKGLTEFKHERNILISLAASIRDICRKNPDRGVDLILSVSACIESQDHIIKALGFQSLAHLCEADVIDFYTAWDVIDKHAVDYTTDPVLAQSICLLLRWGAMDAEAYSEASRNVLQILWGIGTAVHVNQALEWARARIFAFEALSQYEVTHIQIGIPDFKRVNMDLLLCETNLDVLTAMEGFQVKIITHEHVNRRRLVKEKKVAGSKIEKLLNVFPQVLVSSGIKGSAGQLPGAALLCLSFTPKDVNRQCLSRVSVDFHSGYESALVEIAASLQLSRNIFTALLSLQSWKSFMRRWIRANISSLDAKAPSVSLNKTSKAATDILKRVMRLAEESIPSSAENIALAIGALCVVLAPSTHTVKSTASKFLLNWLFQNEHDHRQWSAAISLGLVSSCLHVTDHKQKFENITGLIKVLHGSKSILVKGACGLGLGFACQDLLTRFEAADNVDLDKEKYKAQEVDLLGKILRTLLLMTSQLSNASYDILESLSPFFGMGANDMEINLTSDQLLERCDDLEEDPWGVAGIVLGLGISFNAIYRAGAHDAMLKIKDLIISWIPHVNSLVTNSSFSSEGREKALSVGSCLALPSVVAFCRRVEMINDNELDQLLKGYHELIFELLSVKKSGTFHQSLMLASCIGAGNLIACILNEGVHPLEAEFVKGLLEMFRKCYCSSFPPIIHLGGMLGVVNAMGAGAGILVHAHHFSASIKTACEQKESSHILGPLLSNPFCEPHLTTLVQEIFLIAQNSDDLKMQQNAAWAVSFLRNGLWSKELLNAESNDQTDVVDSKTNSHNFPEDSLVMKLTIWLMHLNNSGAGAIAHVGTVVTVLRCLSRAPRLPTVDWGLIIRRCMRYEAQVSEVLLPDSALKRGALREECVQFSIAHANQLDPLLTFLDELSDLTRFRTLELNLQSCLLFHLAGLIKVFSGSRLEKLLDDIAEYFCSDILYQGYSPDQKGSLRISCWVGLYQCLEEAVLSSVEYISNLDKCIEVLFHLLPASESAAFTGVDLPNAAEEWRVAVQCLAKAQGDWLLDFLQVPLGDLVQGGSLSNEVLKKILAKVKLVRMGSIPLTELGRLKAYMLNSKSKDIWNLHAEVVAALQHADGSVKRQWLIDAAEISCVSSYPSIALKFLALLSGSCCKYGSLLTLDQLSVLSDLPVTLPSLVTEPSWEVVAESIVSTLWTSTERIYYLVTDKGPPDNTNSTQPIDGSEKDIASFLLHVMYHTCTCLKEYLPLEKQLRLANMLVT</sequence>
<dbReference type="Proteomes" id="UP000694918">
    <property type="component" value="Unplaced"/>
</dbReference>
<dbReference type="InterPro" id="IPR022542">
    <property type="entry name" value="FOCAD/RST1_DUF3730"/>
</dbReference>
<dbReference type="KEGG" id="peu:105111475"/>
<evidence type="ECO:0000259" key="1">
    <source>
        <dbReference type="Pfam" id="PF12530"/>
    </source>
</evidence>
<feature type="domain" description="DUF3730" evidence="1">
    <location>
        <begin position="82"/>
        <end position="361"/>
    </location>
</feature>
<name>A0AAJ6T707_POPEU</name>
<reference evidence="3" key="1">
    <citation type="submission" date="2025-08" db="UniProtKB">
        <authorList>
            <consortium name="RefSeq"/>
        </authorList>
    </citation>
    <scope>IDENTIFICATION</scope>
</reference>
<dbReference type="Pfam" id="PF12530">
    <property type="entry name" value="DUF3730"/>
    <property type="match status" value="2"/>
</dbReference>
<dbReference type="SUPFAM" id="SSF48371">
    <property type="entry name" value="ARM repeat"/>
    <property type="match status" value="3"/>
</dbReference>
<dbReference type="RefSeq" id="XP_011005140.1">
    <property type="nucleotide sequence ID" value="XM_011006838.1"/>
</dbReference>
<evidence type="ECO:0000313" key="3">
    <source>
        <dbReference type="RefSeq" id="XP_011005140.1"/>
    </source>
</evidence>
<dbReference type="GO" id="GO:0060147">
    <property type="term" value="P:regulation of post-transcriptional gene silencing"/>
    <property type="evidence" value="ECO:0007669"/>
    <property type="project" value="InterPro"/>
</dbReference>